<keyword evidence="8" id="KW-0997">Cell inner membrane</keyword>
<reference evidence="10" key="2">
    <citation type="submission" date="2020-09" db="EMBL/GenBank/DDBJ databases">
        <authorList>
            <person name="Sun Q."/>
            <person name="Kim S."/>
        </authorList>
    </citation>
    <scope>NUCLEOTIDE SEQUENCE</scope>
    <source>
        <strain evidence="10">KCTC 12711</strain>
    </source>
</reference>
<feature type="transmembrane region" description="Helical" evidence="9">
    <location>
        <begin position="73"/>
        <end position="96"/>
    </location>
</feature>
<gene>
    <name evidence="10" type="primary">mreD</name>
    <name evidence="10" type="ORF">GCM10008090_27330</name>
</gene>
<dbReference type="InterPro" id="IPR026034">
    <property type="entry name" value="MreD_proteobac"/>
</dbReference>
<dbReference type="EMBL" id="BMXA01000005">
    <property type="protein sequence ID" value="GHA16078.1"/>
    <property type="molecule type" value="Genomic_DNA"/>
</dbReference>
<sequence>MSPHDRSSNIGVHIAVALSTFIAFVLTIVQLPSWLFHFWPDWIALILVYWALMVPGRIGPFTGFLIGTLLEVLFVRTFGVLGLGLAVLIFLVSALSQQLKMLSMWQQMLFVGLFVGIFKLLTGWLYGIVDDFAITKEYWYSLLGGMLVWPFVFILLDEMRRKARIR</sequence>
<evidence type="ECO:0000313" key="10">
    <source>
        <dbReference type="EMBL" id="GHA16078.1"/>
    </source>
</evidence>
<accession>A0A918S081</accession>
<keyword evidence="11" id="KW-1185">Reference proteome</keyword>
<dbReference type="Pfam" id="PF04093">
    <property type="entry name" value="MreD"/>
    <property type="match status" value="1"/>
</dbReference>
<dbReference type="RefSeq" id="WP_189402212.1">
    <property type="nucleotide sequence ID" value="NZ_BMXA01000005.1"/>
</dbReference>
<feature type="transmembrane region" description="Helical" evidence="9">
    <location>
        <begin position="12"/>
        <end position="31"/>
    </location>
</feature>
<keyword evidence="4 9" id="KW-0812">Transmembrane</keyword>
<reference evidence="10" key="1">
    <citation type="journal article" date="2014" name="Int. J. Syst. Evol. Microbiol.">
        <title>Complete genome sequence of Corynebacterium casei LMG S-19264T (=DSM 44701T), isolated from a smear-ripened cheese.</title>
        <authorList>
            <consortium name="US DOE Joint Genome Institute (JGI-PGF)"/>
            <person name="Walter F."/>
            <person name="Albersmeier A."/>
            <person name="Kalinowski J."/>
            <person name="Ruckert C."/>
        </authorList>
    </citation>
    <scope>NUCLEOTIDE SEQUENCE</scope>
    <source>
        <strain evidence="10">KCTC 12711</strain>
    </source>
</reference>
<comment type="caution">
    <text evidence="10">The sequence shown here is derived from an EMBL/GenBank/DDBJ whole genome shotgun (WGS) entry which is preliminary data.</text>
</comment>
<evidence type="ECO:0000256" key="9">
    <source>
        <dbReference type="SAM" id="Phobius"/>
    </source>
</evidence>
<feature type="transmembrane region" description="Helical" evidence="9">
    <location>
        <begin position="43"/>
        <end position="67"/>
    </location>
</feature>
<comment type="similarity">
    <text evidence="2 8">Belongs to the MreD family.</text>
</comment>
<dbReference type="InterPro" id="IPR007227">
    <property type="entry name" value="Cell_shape_determining_MreD"/>
</dbReference>
<protein>
    <recommendedName>
        <fullName evidence="8">Rod shape-determining protein MreD</fullName>
    </recommendedName>
</protein>
<comment type="subcellular location">
    <subcellularLocation>
        <location evidence="8">Cell inner membrane</location>
    </subcellularLocation>
    <subcellularLocation>
        <location evidence="1">Cell membrane</location>
        <topology evidence="1">Multi-pass membrane protein</topology>
    </subcellularLocation>
</comment>
<dbReference type="PANTHER" id="PTHR37484:SF1">
    <property type="entry name" value="ROD SHAPE-DETERMINING PROTEIN MRED"/>
    <property type="match status" value="1"/>
</dbReference>
<organism evidence="10 11">
    <name type="scientific">Arenicella chitinivorans</name>
    <dbReference type="NCBI Taxonomy" id="1329800"/>
    <lineage>
        <taxon>Bacteria</taxon>
        <taxon>Pseudomonadati</taxon>
        <taxon>Pseudomonadota</taxon>
        <taxon>Gammaproteobacteria</taxon>
        <taxon>Arenicellales</taxon>
        <taxon>Arenicellaceae</taxon>
        <taxon>Arenicella</taxon>
    </lineage>
</organism>
<keyword evidence="5 8" id="KW-0133">Cell shape</keyword>
<name>A0A918S081_9GAMM</name>
<dbReference type="Proteomes" id="UP000614811">
    <property type="component" value="Unassembled WGS sequence"/>
</dbReference>
<evidence type="ECO:0000256" key="8">
    <source>
        <dbReference type="PIRNR" id="PIRNR018472"/>
    </source>
</evidence>
<feature type="transmembrane region" description="Helical" evidence="9">
    <location>
        <begin position="108"/>
        <end position="126"/>
    </location>
</feature>
<dbReference type="PIRSF" id="PIRSF018472">
    <property type="entry name" value="MreD_proteobac"/>
    <property type="match status" value="1"/>
</dbReference>
<evidence type="ECO:0000313" key="11">
    <source>
        <dbReference type="Proteomes" id="UP000614811"/>
    </source>
</evidence>
<proteinExistence type="inferred from homology"/>
<keyword evidence="7 8" id="KW-0472">Membrane</keyword>
<dbReference type="GO" id="GO:0005886">
    <property type="term" value="C:plasma membrane"/>
    <property type="evidence" value="ECO:0007669"/>
    <property type="project" value="UniProtKB-SubCell"/>
</dbReference>
<evidence type="ECO:0000256" key="4">
    <source>
        <dbReference type="ARBA" id="ARBA00022692"/>
    </source>
</evidence>
<dbReference type="GO" id="GO:0008360">
    <property type="term" value="P:regulation of cell shape"/>
    <property type="evidence" value="ECO:0007669"/>
    <property type="project" value="UniProtKB-UniRule"/>
</dbReference>
<keyword evidence="6 9" id="KW-1133">Transmembrane helix</keyword>
<evidence type="ECO:0000256" key="6">
    <source>
        <dbReference type="ARBA" id="ARBA00022989"/>
    </source>
</evidence>
<dbReference type="AlphaFoldDB" id="A0A918S081"/>
<dbReference type="NCBIfam" id="TIGR03426">
    <property type="entry name" value="shape_MreD"/>
    <property type="match status" value="1"/>
</dbReference>
<feature type="transmembrane region" description="Helical" evidence="9">
    <location>
        <begin position="138"/>
        <end position="156"/>
    </location>
</feature>
<evidence type="ECO:0000256" key="7">
    <source>
        <dbReference type="ARBA" id="ARBA00023136"/>
    </source>
</evidence>
<keyword evidence="3 8" id="KW-1003">Cell membrane</keyword>
<comment type="function">
    <text evidence="8">Involved in formation of the rod shape of the cell. May also contribute to regulation of formation of penicillin-binding proteins.</text>
</comment>
<evidence type="ECO:0000256" key="5">
    <source>
        <dbReference type="ARBA" id="ARBA00022960"/>
    </source>
</evidence>
<evidence type="ECO:0000256" key="1">
    <source>
        <dbReference type="ARBA" id="ARBA00004651"/>
    </source>
</evidence>
<evidence type="ECO:0000256" key="2">
    <source>
        <dbReference type="ARBA" id="ARBA00007776"/>
    </source>
</evidence>
<dbReference type="PANTHER" id="PTHR37484">
    <property type="entry name" value="ROD SHAPE-DETERMINING PROTEIN MRED"/>
    <property type="match status" value="1"/>
</dbReference>
<evidence type="ECO:0000256" key="3">
    <source>
        <dbReference type="ARBA" id="ARBA00022475"/>
    </source>
</evidence>